<evidence type="ECO:0000256" key="3">
    <source>
        <dbReference type="ARBA" id="ARBA00012393"/>
    </source>
</evidence>
<evidence type="ECO:0000256" key="6">
    <source>
        <dbReference type="ARBA" id="ARBA00022679"/>
    </source>
</evidence>
<dbReference type="Proteomes" id="UP001151760">
    <property type="component" value="Unassembled WGS sequence"/>
</dbReference>
<dbReference type="InterPro" id="IPR022309">
    <property type="entry name" value="Ribosomal_Se8/biogenesis_NSA2"/>
</dbReference>
<keyword evidence="10" id="KW-0067">ATP-binding</keyword>
<dbReference type="Pfam" id="PF06574">
    <property type="entry name" value="FAD_syn"/>
    <property type="match status" value="1"/>
</dbReference>
<evidence type="ECO:0000256" key="9">
    <source>
        <dbReference type="ARBA" id="ARBA00022827"/>
    </source>
</evidence>
<dbReference type="EMBL" id="BQNB010018294">
    <property type="protein sequence ID" value="GJT72812.1"/>
    <property type="molecule type" value="Genomic_DNA"/>
</dbReference>
<evidence type="ECO:0000313" key="14">
    <source>
        <dbReference type="EMBL" id="GJT72812.1"/>
    </source>
</evidence>
<gene>
    <name evidence="14" type="ORF">Tco_1032098</name>
</gene>
<dbReference type="EC" id="2.7.7.2" evidence="3"/>
<dbReference type="Gene3D" id="3.40.50.620">
    <property type="entry name" value="HUPs"/>
    <property type="match status" value="1"/>
</dbReference>
<reference evidence="14" key="2">
    <citation type="submission" date="2022-01" db="EMBL/GenBank/DDBJ databases">
        <authorList>
            <person name="Yamashiro T."/>
            <person name="Shiraishi A."/>
            <person name="Satake H."/>
            <person name="Nakayama K."/>
        </authorList>
    </citation>
    <scope>NUCLEOTIDE SEQUENCE</scope>
</reference>
<name>A0ABQ5GAX2_9ASTR</name>
<comment type="similarity">
    <text evidence="2">Belongs to the eukaryotic ribosomal protein eS8 family.</text>
</comment>
<feature type="non-terminal residue" evidence="14">
    <location>
        <position position="1"/>
    </location>
</feature>
<keyword evidence="8" id="KW-0547">Nucleotide-binding</keyword>
<keyword evidence="6" id="KW-0808">Transferase</keyword>
<keyword evidence="11" id="KW-0689">Ribosomal protein</keyword>
<evidence type="ECO:0000256" key="11">
    <source>
        <dbReference type="ARBA" id="ARBA00022980"/>
    </source>
</evidence>
<evidence type="ECO:0000256" key="2">
    <source>
        <dbReference type="ARBA" id="ARBA00005257"/>
    </source>
</evidence>
<feature type="domain" description="FAD synthetase" evidence="13">
    <location>
        <begin position="151"/>
        <end position="296"/>
    </location>
</feature>
<sequence length="420" mass="47238">NLRGKYHLQPGIVRRVRVRGGNVKWRALRLDTGNFSWGSEAVTQKIRILDVVYNASNNELVRTQDRISGGYCKFIVAFAETSDARKSEVVRPPKRGYQVTNYRARGFKKGSVIIFFRYEGDKLLICLFMCSQSQQEDDSTARAEQLSSVAGGIVALGKFDALHIGHRELAIQAAKAGTPFLLSFTGMAEVLGWEPRAPVVAKCDRERVLSSWSACCGKVTPTELEVEFSKVRNLTPRQFVEKLSKELGVRGVVAGKNYRFGYRAAGDVTELSRLCEEYGIEAYIINPVMDKKQIILDTGFTDAKERGQVSSTRVRYALSEGDMRYVSELLGRQHRLILLLNDGQILMNNKNKVSFSRSCLLNLPPKEGVYENCNIVFSKENVVPCRVVVDTENIHLELVEIDCIDIPFEDSRYLNIEFGA</sequence>
<evidence type="ECO:0000313" key="15">
    <source>
        <dbReference type="Proteomes" id="UP001151760"/>
    </source>
</evidence>
<comment type="caution">
    <text evidence="14">The sequence shown here is derived from an EMBL/GenBank/DDBJ whole genome shotgun (WGS) entry which is preliminary data.</text>
</comment>
<keyword evidence="7" id="KW-0548">Nucleotidyltransferase</keyword>
<protein>
    <recommendedName>
        <fullName evidence="3">FAD synthase</fullName>
        <ecNumber evidence="3">2.7.7.2</ecNumber>
    </recommendedName>
</protein>
<evidence type="ECO:0000259" key="13">
    <source>
        <dbReference type="Pfam" id="PF06574"/>
    </source>
</evidence>
<proteinExistence type="inferred from homology"/>
<accession>A0ABQ5GAX2</accession>
<evidence type="ECO:0000256" key="5">
    <source>
        <dbReference type="ARBA" id="ARBA00022643"/>
    </source>
</evidence>
<dbReference type="InterPro" id="IPR015864">
    <property type="entry name" value="FAD_synthase"/>
</dbReference>
<organism evidence="14 15">
    <name type="scientific">Tanacetum coccineum</name>
    <dbReference type="NCBI Taxonomy" id="301880"/>
    <lineage>
        <taxon>Eukaryota</taxon>
        <taxon>Viridiplantae</taxon>
        <taxon>Streptophyta</taxon>
        <taxon>Embryophyta</taxon>
        <taxon>Tracheophyta</taxon>
        <taxon>Spermatophyta</taxon>
        <taxon>Magnoliopsida</taxon>
        <taxon>eudicotyledons</taxon>
        <taxon>Gunneridae</taxon>
        <taxon>Pentapetalae</taxon>
        <taxon>asterids</taxon>
        <taxon>campanulids</taxon>
        <taxon>Asterales</taxon>
        <taxon>Asteraceae</taxon>
        <taxon>Asteroideae</taxon>
        <taxon>Anthemideae</taxon>
        <taxon>Anthemidinae</taxon>
        <taxon>Tanacetum</taxon>
    </lineage>
</organism>
<keyword evidence="9" id="KW-0274">FAD</keyword>
<evidence type="ECO:0000256" key="10">
    <source>
        <dbReference type="ARBA" id="ARBA00022840"/>
    </source>
</evidence>
<evidence type="ECO:0000256" key="1">
    <source>
        <dbReference type="ARBA" id="ARBA00004726"/>
    </source>
</evidence>
<keyword evidence="15" id="KW-1185">Reference proteome</keyword>
<evidence type="ECO:0000256" key="4">
    <source>
        <dbReference type="ARBA" id="ARBA00022630"/>
    </source>
</evidence>
<reference evidence="14" key="1">
    <citation type="journal article" date="2022" name="Int. J. Mol. Sci.">
        <title>Draft Genome of Tanacetum Coccineum: Genomic Comparison of Closely Related Tanacetum-Family Plants.</title>
        <authorList>
            <person name="Yamashiro T."/>
            <person name="Shiraishi A."/>
            <person name="Nakayama K."/>
            <person name="Satake H."/>
        </authorList>
    </citation>
    <scope>NUCLEOTIDE SEQUENCE</scope>
</reference>
<dbReference type="Gene3D" id="3.10.290.70">
    <property type="match status" value="1"/>
</dbReference>
<evidence type="ECO:0000256" key="8">
    <source>
        <dbReference type="ARBA" id="ARBA00022741"/>
    </source>
</evidence>
<dbReference type="InterPro" id="IPR014729">
    <property type="entry name" value="Rossmann-like_a/b/a_fold"/>
</dbReference>
<dbReference type="PANTHER" id="PTHR10394">
    <property type="entry name" value="40S RIBOSOMAL PROTEIN S8"/>
    <property type="match status" value="1"/>
</dbReference>
<dbReference type="InterPro" id="IPR001047">
    <property type="entry name" value="Ribosomal_eS8"/>
</dbReference>
<evidence type="ECO:0000256" key="7">
    <source>
        <dbReference type="ARBA" id="ARBA00022695"/>
    </source>
</evidence>
<keyword evidence="4" id="KW-0285">Flavoprotein</keyword>
<keyword evidence="12" id="KW-0687">Ribonucleoprotein</keyword>
<dbReference type="SUPFAM" id="SSF52374">
    <property type="entry name" value="Nucleotidylyl transferase"/>
    <property type="match status" value="1"/>
</dbReference>
<evidence type="ECO:0000256" key="12">
    <source>
        <dbReference type="ARBA" id="ARBA00023274"/>
    </source>
</evidence>
<dbReference type="Pfam" id="PF01201">
    <property type="entry name" value="Ribosomal_S8e"/>
    <property type="match status" value="1"/>
</dbReference>
<comment type="pathway">
    <text evidence="1">Cofactor biosynthesis; FAD biosynthesis; FAD from FMN: step 1/1.</text>
</comment>
<keyword evidence="5" id="KW-0288">FMN</keyword>